<accession>A0A7J6YGU7</accession>
<reference evidence="2 3" key="1">
    <citation type="journal article" date="2019" name="Genome Biol. Evol.">
        <title>Nanopore Sequencing Significantly Improves Genome Assembly of the Protozoan Parasite Trypanosoma cruzi.</title>
        <authorList>
            <person name="Diaz-Viraque F."/>
            <person name="Pita S."/>
            <person name="Greif G."/>
            <person name="de Souza R.C.M."/>
            <person name="Iraola G."/>
            <person name="Robello C."/>
        </authorList>
    </citation>
    <scope>NUCLEOTIDE SEQUENCE [LARGE SCALE GENOMIC DNA]</scope>
    <source>
        <strain evidence="2 3">Berenice</strain>
    </source>
</reference>
<name>A0A7J6YGU7_TRYCR</name>
<evidence type="ECO:0000313" key="3">
    <source>
        <dbReference type="Proteomes" id="UP000583944"/>
    </source>
</evidence>
<feature type="region of interest" description="Disordered" evidence="1">
    <location>
        <begin position="262"/>
        <end position="382"/>
    </location>
</feature>
<feature type="compositionally biased region" description="Basic and acidic residues" evidence="1">
    <location>
        <begin position="284"/>
        <end position="304"/>
    </location>
</feature>
<comment type="caution">
    <text evidence="2">The sequence shown here is derived from an EMBL/GenBank/DDBJ whole genome shotgun (WGS) entry which is preliminary data.</text>
</comment>
<dbReference type="VEuPathDB" id="TriTrypDB:BCY84_12635"/>
<evidence type="ECO:0000313" key="2">
    <source>
        <dbReference type="EMBL" id="KAF5225937.1"/>
    </source>
</evidence>
<feature type="compositionally biased region" description="Basic and acidic residues" evidence="1">
    <location>
        <begin position="7"/>
        <end position="16"/>
    </location>
</feature>
<feature type="compositionally biased region" description="Low complexity" evidence="1">
    <location>
        <begin position="41"/>
        <end position="52"/>
    </location>
</feature>
<evidence type="ECO:0000256" key="1">
    <source>
        <dbReference type="SAM" id="MobiDB-lite"/>
    </source>
</evidence>
<feature type="compositionally biased region" description="Basic and acidic residues" evidence="1">
    <location>
        <begin position="24"/>
        <end position="39"/>
    </location>
</feature>
<proteinExistence type="predicted"/>
<dbReference type="VEuPathDB" id="TriTrypDB:ECC02_000866"/>
<dbReference type="AlphaFoldDB" id="A0A7J6YGU7"/>
<gene>
    <name evidence="2" type="ORF">ECC02_000866</name>
</gene>
<feature type="compositionally biased region" description="Basic and acidic residues" evidence="1">
    <location>
        <begin position="457"/>
        <end position="470"/>
    </location>
</feature>
<feature type="region of interest" description="Disordered" evidence="1">
    <location>
        <begin position="457"/>
        <end position="483"/>
    </location>
</feature>
<feature type="compositionally biased region" description="Low complexity" evidence="1">
    <location>
        <begin position="106"/>
        <end position="117"/>
    </location>
</feature>
<feature type="compositionally biased region" description="Basic and acidic residues" evidence="1">
    <location>
        <begin position="339"/>
        <end position="361"/>
    </location>
</feature>
<dbReference type="Proteomes" id="UP000583944">
    <property type="component" value="Unassembled WGS sequence"/>
</dbReference>
<dbReference type="EMBL" id="JABDHM010000004">
    <property type="protein sequence ID" value="KAF5225937.1"/>
    <property type="molecule type" value="Genomic_DNA"/>
</dbReference>
<protein>
    <submittedName>
        <fullName evidence="2">Uncharacterized protein</fullName>
    </submittedName>
</protein>
<sequence>MPSSSQMRKEEAELRKIAKQSRLSRKEAAARERRQEKRMKNATGPTTNTTHTTHTRRRGAIILPSEVEEMRQRMLTDAPSATSGRAKRGSVNVGGDKKKGVKRQRPSSASPASTATSKHPRLQEPPYGIEVHYKKKQILVDVKLHHVPPVHVDVSETTDEMLVVDTSKHTKKYRLELPIPEGMRINSNQAEYEFDVKNGVLNCVLPIKGEIPKSLNAEREKILDNIRRQKALRFRISEDGELKVRSRRALLAKSERAQAALMEEERKKKTQAQQEVVDAEAGEYEDKNKEETAAATDSSKREAQGTKTQPKRKKNNATEEEEPPKKRSKKEISLTPHTGVERTHDSHKGGCDTSDQPERQTPRPNTNKAAGSSVFDEEHKKALEIAKSAEKAAQMTLRERIAHAKLLQRKMQERLLVRSSRRKLRSERTQESLSRILEEQKRQLLARAELNASIAASEKKTAAGRKENRKTVTFAAGTKEAGE</sequence>
<organism evidence="2 3">
    <name type="scientific">Trypanosoma cruzi</name>
    <dbReference type="NCBI Taxonomy" id="5693"/>
    <lineage>
        <taxon>Eukaryota</taxon>
        <taxon>Discoba</taxon>
        <taxon>Euglenozoa</taxon>
        <taxon>Kinetoplastea</taxon>
        <taxon>Metakinetoplastina</taxon>
        <taxon>Trypanosomatida</taxon>
        <taxon>Trypanosomatidae</taxon>
        <taxon>Trypanosoma</taxon>
        <taxon>Schizotrypanum</taxon>
    </lineage>
</organism>
<feature type="region of interest" description="Disordered" evidence="1">
    <location>
        <begin position="1"/>
        <end position="126"/>
    </location>
</feature>